<dbReference type="EMBL" id="DP000010">
    <property type="protein sequence ID" value="ABA93158.2"/>
    <property type="molecule type" value="Genomic_DNA"/>
</dbReference>
<reference evidence="1" key="3">
    <citation type="submission" date="2006-01" db="EMBL/GenBank/DDBJ databases">
        <authorList>
            <person name="Buell R."/>
        </authorList>
    </citation>
    <scope>NUCLEOTIDE SEQUENCE</scope>
</reference>
<gene>
    <name evidence="1" type="ordered locus">LOC_Os11g22390</name>
</gene>
<dbReference type="AlphaFoldDB" id="Q2R638"/>
<protein>
    <submittedName>
        <fullName evidence="1">Uncharacterized protein</fullName>
    </submittedName>
</protein>
<evidence type="ECO:0000313" key="1">
    <source>
        <dbReference type="EMBL" id="ABA93158.2"/>
    </source>
</evidence>
<reference evidence="1" key="2">
    <citation type="submission" date="2005-04" db="EMBL/GenBank/DDBJ databases">
        <authorList>
            <person name="Buell C.R."/>
            <person name="Wing R.A."/>
            <person name="McCombie W.A."/>
            <person name="Ouyang S."/>
        </authorList>
    </citation>
    <scope>NUCLEOTIDE SEQUENCE</scope>
</reference>
<organism evidence="1">
    <name type="scientific">Oryza sativa subsp. japonica</name>
    <name type="common">Rice</name>
    <dbReference type="NCBI Taxonomy" id="39947"/>
    <lineage>
        <taxon>Eukaryota</taxon>
        <taxon>Viridiplantae</taxon>
        <taxon>Streptophyta</taxon>
        <taxon>Embryophyta</taxon>
        <taxon>Tracheophyta</taxon>
        <taxon>Spermatophyta</taxon>
        <taxon>Magnoliopsida</taxon>
        <taxon>Liliopsida</taxon>
        <taxon>Poales</taxon>
        <taxon>Poaceae</taxon>
        <taxon>BOP clade</taxon>
        <taxon>Oryzoideae</taxon>
        <taxon>Oryzeae</taxon>
        <taxon>Oryzinae</taxon>
        <taxon>Oryza</taxon>
        <taxon>Oryza sativa</taxon>
    </lineage>
</organism>
<accession>Q2R638</accession>
<sequence>MAHRAKIAVEIEWGLRCGWTAGIRAQGNVDADERHQFKNGRDQVQVCNVYTIVETNSDEWLTLVIPCIVAPKKTLILPPFHNREYQIVDLAFFLPLHKVNVDSPALETMLKQQQQEVKKCYFAVELNFSLIAKALTSYVRPLLDHAKARSAAALCGHPEYYTIQCPTRPPHTIGEVGSIHA</sequence>
<name>Q2R638_ORYSJ</name>
<proteinExistence type="predicted"/>
<reference evidence="1" key="1">
    <citation type="journal article" date="2005" name="BMC Biol.">
        <title>The sequence of rice chromosomes 11 and 12, rich in disease resistance genes and recent gene duplications.</title>
        <authorList>
            <consortium name="The rice chromosomes 11 and 12 sequencing consortia"/>
        </authorList>
    </citation>
    <scope>NUCLEOTIDE SEQUENCE [LARGE SCALE GENOMIC DNA]</scope>
</reference>